<protein>
    <submittedName>
        <fullName evidence="1">Uncharacterized protein</fullName>
    </submittedName>
</protein>
<dbReference type="EMBL" id="BTTX01000008">
    <property type="protein sequence ID" value="GMU10615.1"/>
    <property type="molecule type" value="Genomic_DNA"/>
</dbReference>
<proteinExistence type="predicted"/>
<accession>A0ABQ6R2S8</accession>
<comment type="caution">
    <text evidence="1">The sequence shown here is derived from an EMBL/GenBank/DDBJ whole genome shotgun (WGS) entry which is preliminary data.</text>
</comment>
<keyword evidence="2" id="KW-1185">Reference proteome</keyword>
<evidence type="ECO:0000313" key="1">
    <source>
        <dbReference type="EMBL" id="GMU10615.1"/>
    </source>
</evidence>
<evidence type="ECO:0000313" key="2">
    <source>
        <dbReference type="Proteomes" id="UP001342631"/>
    </source>
</evidence>
<organism evidence="1 2">
    <name type="scientific">Corallococcus caeni</name>
    <dbReference type="NCBI Taxonomy" id="3082388"/>
    <lineage>
        <taxon>Bacteria</taxon>
        <taxon>Pseudomonadati</taxon>
        <taxon>Myxococcota</taxon>
        <taxon>Myxococcia</taxon>
        <taxon>Myxococcales</taxon>
        <taxon>Cystobacterineae</taxon>
        <taxon>Myxococcaceae</taxon>
        <taxon>Corallococcus</taxon>
    </lineage>
</organism>
<sequence length="65" mass="6934">MDGPTGCPVPNGRVFSLPGPCCHEPGRNAASLDMALQLQKPGAYTPGFRKDPALSIGLMFYGRRD</sequence>
<gene>
    <name evidence="1" type="ORF">ASNO1_68690</name>
</gene>
<name>A0ABQ6R2S8_9BACT</name>
<reference evidence="1 2" key="1">
    <citation type="journal article" date="2024" name="Arch. Microbiol.">
        <title>Corallococcus caeni sp. nov., a novel myxobacterium isolated from activated sludge.</title>
        <authorList>
            <person name="Tomita S."/>
            <person name="Nakai R."/>
            <person name="Kuroda K."/>
            <person name="Kurashita H."/>
            <person name="Hatamoto M."/>
            <person name="Yamaguchi T."/>
            <person name="Narihiro T."/>
        </authorList>
    </citation>
    <scope>NUCLEOTIDE SEQUENCE [LARGE SCALE GENOMIC DNA]</scope>
    <source>
        <strain evidence="1 2">NO1</strain>
    </source>
</reference>
<dbReference type="Proteomes" id="UP001342631">
    <property type="component" value="Unassembled WGS sequence"/>
</dbReference>